<comment type="caution">
    <text evidence="1">The sequence shown here is derived from an EMBL/GenBank/DDBJ whole genome shotgun (WGS) entry which is preliminary data.</text>
</comment>
<keyword evidence="1" id="KW-0251">Elongation factor</keyword>
<name>A0A5S3WEX3_9GAMM</name>
<accession>A0A5S3WEX3</accession>
<proteinExistence type="predicted"/>
<sequence>MFKSYVIEILGSVHDDDELIKKLQRSDFIITKKGNTRDVVSYFGGRINPLKQIIFDCLDTGLIKEKLKALWSNGKKITISLDISLIDRKTLAEIISIIGKATLNSPIQILLIYSLAKYTPPSGEYVINSSVKPVSPFFSGWAQRPGLPTLSIVGLGYEKDKALGAVEYIESSDNFLFFPQSAEKEYSSDVEVMNEALIKSAKSKELMKYNVEQPTDTLYSLDSILSSVKNKYKVVLFPFGPKIFYALSLLAAIIHPEASVWYVSGECGDKDSSQDREISSMTGFEFTIQINS</sequence>
<dbReference type="OrthoDB" id="9813147at2"/>
<reference evidence="1 2" key="1">
    <citation type="submission" date="2018-01" db="EMBL/GenBank/DDBJ databases">
        <authorList>
            <person name="Paulsen S."/>
            <person name="Gram L.K."/>
        </authorList>
    </citation>
    <scope>NUCLEOTIDE SEQUENCE [LARGE SCALE GENOMIC DNA]</scope>
    <source>
        <strain evidence="1 2">S2676</strain>
    </source>
</reference>
<evidence type="ECO:0000313" key="2">
    <source>
        <dbReference type="Proteomes" id="UP000310249"/>
    </source>
</evidence>
<gene>
    <name evidence="1" type="ORF">CWB99_23095</name>
</gene>
<evidence type="ECO:0000313" key="1">
    <source>
        <dbReference type="EMBL" id="TMP23750.1"/>
    </source>
</evidence>
<protein>
    <submittedName>
        <fullName evidence="1">Transcription elongation factor GreB</fullName>
    </submittedName>
</protein>
<dbReference type="RefSeq" id="WP_138553622.1">
    <property type="nucleotide sequence ID" value="NZ_PNCH01000084.1"/>
</dbReference>
<dbReference type="AlphaFoldDB" id="A0A5S3WEX3"/>
<organism evidence="1 2">
    <name type="scientific">Pseudoalteromonas rubra</name>
    <dbReference type="NCBI Taxonomy" id="43658"/>
    <lineage>
        <taxon>Bacteria</taxon>
        <taxon>Pseudomonadati</taxon>
        <taxon>Pseudomonadota</taxon>
        <taxon>Gammaproteobacteria</taxon>
        <taxon>Alteromonadales</taxon>
        <taxon>Pseudoalteromonadaceae</taxon>
        <taxon>Pseudoalteromonas</taxon>
    </lineage>
</organism>
<reference evidence="2" key="2">
    <citation type="submission" date="2019-06" db="EMBL/GenBank/DDBJ databases">
        <title>Co-occurence of chitin degradation, pigmentation and bioactivity in marine Pseudoalteromonas.</title>
        <authorList>
            <person name="Sonnenschein E.C."/>
            <person name="Bech P.K."/>
        </authorList>
    </citation>
    <scope>NUCLEOTIDE SEQUENCE [LARGE SCALE GENOMIC DNA]</scope>
    <source>
        <strain evidence="2">S2676</strain>
    </source>
</reference>
<keyword evidence="1" id="KW-0648">Protein biosynthesis</keyword>
<dbReference type="GO" id="GO:0003746">
    <property type="term" value="F:translation elongation factor activity"/>
    <property type="evidence" value="ECO:0007669"/>
    <property type="project" value="UniProtKB-KW"/>
</dbReference>
<dbReference type="EMBL" id="PNCI01000086">
    <property type="protein sequence ID" value="TMP23750.1"/>
    <property type="molecule type" value="Genomic_DNA"/>
</dbReference>
<dbReference type="Proteomes" id="UP000310249">
    <property type="component" value="Unassembled WGS sequence"/>
</dbReference>